<comment type="caution">
    <text evidence="2">The sequence shown here is derived from an EMBL/GenBank/DDBJ whole genome shotgun (WGS) entry which is preliminary data.</text>
</comment>
<dbReference type="InterPro" id="IPR053710">
    <property type="entry name" value="Arylamine_NAT_domain_sf"/>
</dbReference>
<comment type="similarity">
    <text evidence="1">Belongs to the arylamine N-acetyltransferase family.</text>
</comment>
<name>A0A084GGA1_PSEDA</name>
<evidence type="ECO:0000313" key="2">
    <source>
        <dbReference type="EMBL" id="KEZ46363.1"/>
    </source>
</evidence>
<keyword evidence="2" id="KW-0808">Transferase</keyword>
<dbReference type="Gene3D" id="3.30.2140.20">
    <property type="match status" value="1"/>
</dbReference>
<dbReference type="SUPFAM" id="SSF54001">
    <property type="entry name" value="Cysteine proteinases"/>
    <property type="match status" value="1"/>
</dbReference>
<dbReference type="InterPro" id="IPR038765">
    <property type="entry name" value="Papain-like_cys_pep_sf"/>
</dbReference>
<dbReference type="GO" id="GO:0016407">
    <property type="term" value="F:acetyltransferase activity"/>
    <property type="evidence" value="ECO:0007669"/>
    <property type="project" value="InterPro"/>
</dbReference>
<sequence length="354" mass="39209">MATYTPSQIASYLTHISFPPPFSPTSLPEPTLANLNRLVDHHLAAVPFESISLHYSPTRKLSVDPDDLFRKIVRPGSGDDAADDGDHRGGYCMEVNTFLGGVLRGLGYDVLSVGGRVSFATTGKSGEGFSGWSHMANIVTLNSTHYHIDVGFGLNTPPFPVPFPPVPLSSPTPLTPHPTSTVLNRKLTQQPLLSTSHPLSPPVWIYHHRARESDPWIPGYTFSAIEFHEEDYRVMNLMTMTSPASFFVQSVICVRTFLSNEALPKTIGGEEAKSSAEGEEEPRRAGQIVLFNDEVKLRRLKPGFEDEYGEYVVIEKFESEEARVEALRKWFGIRLSEEERRAIVGTSTEIKAPA</sequence>
<dbReference type="HOGENOM" id="CLU_049918_2_0_1"/>
<dbReference type="InterPro" id="IPR001447">
    <property type="entry name" value="Arylamine_N-AcTrfase"/>
</dbReference>
<keyword evidence="3" id="KW-1185">Reference proteome</keyword>
<dbReference type="PANTHER" id="PTHR11786">
    <property type="entry name" value="N-HYDROXYARYLAMINE O-ACETYLTRANSFERASE"/>
    <property type="match status" value="1"/>
</dbReference>
<dbReference type="Pfam" id="PF00797">
    <property type="entry name" value="Acetyltransf_2"/>
    <property type="match status" value="1"/>
</dbReference>
<dbReference type="VEuPathDB" id="FungiDB:SAPIO_CDS0671"/>
<reference evidence="2 3" key="1">
    <citation type="journal article" date="2014" name="Genome Announc.">
        <title>Draft genome sequence of the pathogenic fungus Scedosporium apiospermum.</title>
        <authorList>
            <person name="Vandeputte P."/>
            <person name="Ghamrawi S."/>
            <person name="Rechenmann M."/>
            <person name="Iltis A."/>
            <person name="Giraud S."/>
            <person name="Fleury M."/>
            <person name="Thornton C."/>
            <person name="Delhaes L."/>
            <person name="Meyer W."/>
            <person name="Papon N."/>
            <person name="Bouchara J.P."/>
        </authorList>
    </citation>
    <scope>NUCLEOTIDE SEQUENCE [LARGE SCALE GENOMIC DNA]</scope>
    <source>
        <strain evidence="2 3">IHEM 14462</strain>
    </source>
</reference>
<gene>
    <name evidence="2" type="ORF">SAPIO_CDS0671</name>
</gene>
<dbReference type="Proteomes" id="UP000028545">
    <property type="component" value="Unassembled WGS sequence"/>
</dbReference>
<evidence type="ECO:0000313" key="3">
    <source>
        <dbReference type="Proteomes" id="UP000028545"/>
    </source>
</evidence>
<dbReference type="RefSeq" id="XP_016646162.1">
    <property type="nucleotide sequence ID" value="XM_016783396.1"/>
</dbReference>
<dbReference type="AlphaFoldDB" id="A0A084GGA1"/>
<organism evidence="2 3">
    <name type="scientific">Pseudallescheria apiosperma</name>
    <name type="common">Scedosporium apiospermum</name>
    <dbReference type="NCBI Taxonomy" id="563466"/>
    <lineage>
        <taxon>Eukaryota</taxon>
        <taxon>Fungi</taxon>
        <taxon>Dikarya</taxon>
        <taxon>Ascomycota</taxon>
        <taxon>Pezizomycotina</taxon>
        <taxon>Sordariomycetes</taxon>
        <taxon>Hypocreomycetidae</taxon>
        <taxon>Microascales</taxon>
        <taxon>Microascaceae</taxon>
        <taxon>Scedosporium</taxon>
    </lineage>
</organism>
<proteinExistence type="inferred from homology"/>
<dbReference type="KEGG" id="sapo:SAPIO_CDS0671"/>
<accession>A0A084GGA1</accession>
<dbReference type="OrthoDB" id="10260017at2759"/>
<dbReference type="EMBL" id="JOWA01000033">
    <property type="protein sequence ID" value="KEZ46363.1"/>
    <property type="molecule type" value="Genomic_DNA"/>
</dbReference>
<protein>
    <submittedName>
        <fullName evidence="2">Arylamine N-acetyltransferase 1</fullName>
    </submittedName>
</protein>
<dbReference type="PANTHER" id="PTHR11786:SF0">
    <property type="entry name" value="ARYLAMINE N-ACETYLTRANSFERASE 4-RELATED"/>
    <property type="match status" value="1"/>
</dbReference>
<dbReference type="OMA" id="FTIINYY"/>
<dbReference type="GeneID" id="27718823"/>
<evidence type="ECO:0000256" key="1">
    <source>
        <dbReference type="ARBA" id="ARBA00006547"/>
    </source>
</evidence>